<keyword evidence="3" id="KW-1185">Reference proteome</keyword>
<proteinExistence type="predicted"/>
<comment type="caution">
    <text evidence="2">The sequence shown here is derived from an EMBL/GenBank/DDBJ whole genome shotgun (WGS) entry which is preliminary data.</text>
</comment>
<gene>
    <name evidence="2" type="ORF">BDD21_5352</name>
</gene>
<dbReference type="AlphaFoldDB" id="A0A495UNH2"/>
<feature type="domain" description="PIN-like" evidence="1">
    <location>
        <begin position="18"/>
        <end position="102"/>
    </location>
</feature>
<accession>A0A495UNH2</accession>
<dbReference type="Pfam" id="PF18475">
    <property type="entry name" value="PIN7"/>
    <property type="match status" value="1"/>
</dbReference>
<dbReference type="InterPro" id="IPR041494">
    <property type="entry name" value="PIN7"/>
</dbReference>
<evidence type="ECO:0000313" key="3">
    <source>
        <dbReference type="Proteomes" id="UP000274556"/>
    </source>
</evidence>
<reference evidence="2 3" key="1">
    <citation type="submission" date="2018-10" db="EMBL/GenBank/DDBJ databases">
        <title>Genomic Encyclopedia of Archaeal and Bacterial Type Strains, Phase II (KMG-II): from individual species to whole genera.</title>
        <authorList>
            <person name="Goeker M."/>
        </authorList>
    </citation>
    <scope>NUCLEOTIDE SEQUENCE [LARGE SCALE GENOMIC DNA]</scope>
    <source>
        <strain evidence="2 3">DSM 235</strain>
    </source>
</reference>
<protein>
    <recommendedName>
        <fullName evidence="1">PIN-like domain-containing protein</fullName>
    </recommendedName>
</protein>
<dbReference type="EMBL" id="RBXL01000002">
    <property type="protein sequence ID" value="RKT37843.1"/>
    <property type="molecule type" value="Genomic_DNA"/>
</dbReference>
<sequence>MCCFFIAYKSLQPTDLAGLQGEEVHLPVFVGIQQNRIPFDFTNAMQRLGEHARYVRIGGIGGIGGAGRNALDFHLAFYLGELVQRDPGRVFRVVSKDGGFDP</sequence>
<name>A0A495UNH2_9GAMM</name>
<evidence type="ECO:0000313" key="2">
    <source>
        <dbReference type="EMBL" id="RKT37843.1"/>
    </source>
</evidence>
<dbReference type="Proteomes" id="UP000274556">
    <property type="component" value="Unassembled WGS sequence"/>
</dbReference>
<organism evidence="2 3">
    <name type="scientific">Thiocapsa rosea</name>
    <dbReference type="NCBI Taxonomy" id="69360"/>
    <lineage>
        <taxon>Bacteria</taxon>
        <taxon>Pseudomonadati</taxon>
        <taxon>Pseudomonadota</taxon>
        <taxon>Gammaproteobacteria</taxon>
        <taxon>Chromatiales</taxon>
        <taxon>Chromatiaceae</taxon>
        <taxon>Thiocapsa</taxon>
    </lineage>
</organism>
<evidence type="ECO:0000259" key="1">
    <source>
        <dbReference type="Pfam" id="PF18475"/>
    </source>
</evidence>